<proteinExistence type="predicted"/>
<dbReference type="Proteomes" id="UP000516307">
    <property type="component" value="Segment"/>
</dbReference>
<sequence length="84" mass="9615">MHLLSKEVDIRATVEVNTNDRPRQLHIEITATTIRLSHKWNQTEISVKEAKAHPQRIVTGVFACIPEVYVYESEAVVKFIMGNI</sequence>
<dbReference type="EMBL" id="MN087708">
    <property type="protein sequence ID" value="QEA10551.1"/>
    <property type="molecule type" value="Genomic_DNA"/>
</dbReference>
<protein>
    <submittedName>
        <fullName evidence="1">Uncharacterized protein</fullName>
    </submittedName>
</protein>
<organism evidence="1 2">
    <name type="scientific">Enterobacter phage vB_EhoM-IME523</name>
    <dbReference type="NCBI Taxonomy" id="2596709"/>
    <lineage>
        <taxon>Viruses</taxon>
        <taxon>Duplodnaviria</taxon>
        <taxon>Heunggongvirae</taxon>
        <taxon>Uroviricota</taxon>
        <taxon>Caudoviricetes</taxon>
        <taxon>Pantevenvirales</taxon>
        <taxon>Straboviridae</taxon>
        <taxon>Tevenvirinae</taxon>
        <taxon>Kanagawavirus</taxon>
        <taxon>Kanagawavirus eclm</taxon>
    </lineage>
</organism>
<keyword evidence="2" id="KW-1185">Reference proteome</keyword>
<evidence type="ECO:0000313" key="2">
    <source>
        <dbReference type="Proteomes" id="UP000516307"/>
    </source>
</evidence>
<dbReference type="RefSeq" id="YP_010650323.1">
    <property type="nucleotide sequence ID" value="NC_070777.1"/>
</dbReference>
<dbReference type="KEGG" id="vg:77925905"/>
<dbReference type="GeneID" id="77925905"/>
<accession>A0A7G3KD40</accession>
<reference evidence="1 2" key="1">
    <citation type="submission" date="2019-06" db="EMBL/GenBank/DDBJ databases">
        <authorList>
            <person name="Lin W."/>
            <person name="Gao M."/>
            <person name="Li D."/>
        </authorList>
    </citation>
    <scope>NUCLEOTIDE SEQUENCE [LARGE SCALE GENOMIC DNA]</scope>
</reference>
<name>A0A7G3KD40_9CAUD</name>
<evidence type="ECO:0000313" key="1">
    <source>
        <dbReference type="EMBL" id="QEA10551.1"/>
    </source>
</evidence>